<dbReference type="SMART" id="SM00448">
    <property type="entry name" value="REC"/>
    <property type="match status" value="1"/>
</dbReference>
<evidence type="ECO:0000259" key="10">
    <source>
        <dbReference type="PROSITE" id="PS51755"/>
    </source>
</evidence>
<dbReference type="Pfam" id="PF00486">
    <property type="entry name" value="Trans_reg_C"/>
    <property type="match status" value="1"/>
</dbReference>
<dbReference type="Gene3D" id="3.40.50.2300">
    <property type="match status" value="1"/>
</dbReference>
<keyword evidence="5 8" id="KW-0238">DNA-binding</keyword>
<dbReference type="Gene3D" id="1.10.10.10">
    <property type="entry name" value="Winged helix-like DNA-binding domain superfamily/Winged helix DNA-binding domain"/>
    <property type="match status" value="1"/>
</dbReference>
<evidence type="ECO:0000313" key="12">
    <source>
        <dbReference type="Proteomes" id="UP001139068"/>
    </source>
</evidence>
<evidence type="ECO:0000256" key="5">
    <source>
        <dbReference type="ARBA" id="ARBA00023125"/>
    </source>
</evidence>
<dbReference type="PROSITE" id="PS50110">
    <property type="entry name" value="RESPONSE_REGULATORY"/>
    <property type="match status" value="1"/>
</dbReference>
<dbReference type="SUPFAM" id="SSF46894">
    <property type="entry name" value="C-terminal effector domain of the bipartite response regulators"/>
    <property type="match status" value="1"/>
</dbReference>
<gene>
    <name evidence="11" type="ORF">K9U37_02785</name>
</gene>
<dbReference type="Gene3D" id="6.10.250.690">
    <property type="match status" value="1"/>
</dbReference>
<dbReference type="InterPro" id="IPR036388">
    <property type="entry name" value="WH-like_DNA-bd_sf"/>
</dbReference>
<feature type="domain" description="OmpR/PhoB-type" evidence="10">
    <location>
        <begin position="129"/>
        <end position="224"/>
    </location>
</feature>
<evidence type="ECO:0000259" key="9">
    <source>
        <dbReference type="PROSITE" id="PS50110"/>
    </source>
</evidence>
<feature type="DNA-binding region" description="OmpR/PhoB-type" evidence="8">
    <location>
        <begin position="129"/>
        <end position="224"/>
    </location>
</feature>
<dbReference type="InterPro" id="IPR001789">
    <property type="entry name" value="Sig_transdc_resp-reg_receiver"/>
</dbReference>
<evidence type="ECO:0000256" key="3">
    <source>
        <dbReference type="ARBA" id="ARBA00023012"/>
    </source>
</evidence>
<keyword evidence="4" id="KW-0805">Transcription regulation</keyword>
<accession>A0ABS9YRR5</accession>
<proteinExistence type="predicted"/>
<dbReference type="InterPro" id="IPR016032">
    <property type="entry name" value="Sig_transdc_resp-reg_C-effctor"/>
</dbReference>
<dbReference type="PROSITE" id="PS51755">
    <property type="entry name" value="OMPR_PHOB"/>
    <property type="match status" value="1"/>
</dbReference>
<keyword evidence="2 7" id="KW-0597">Phosphoprotein</keyword>
<dbReference type="Proteomes" id="UP001139068">
    <property type="component" value="Unassembled WGS sequence"/>
</dbReference>
<dbReference type="InterPro" id="IPR001867">
    <property type="entry name" value="OmpR/PhoB-type_DNA-bd"/>
</dbReference>
<dbReference type="PANTHER" id="PTHR48111:SF22">
    <property type="entry name" value="REGULATOR OF RPOS"/>
    <property type="match status" value="1"/>
</dbReference>
<evidence type="ECO:0000256" key="2">
    <source>
        <dbReference type="ARBA" id="ARBA00022553"/>
    </source>
</evidence>
<name>A0ABS9YRR5_9MYCO</name>
<keyword evidence="6" id="KW-0804">Transcription</keyword>
<evidence type="ECO:0000256" key="4">
    <source>
        <dbReference type="ARBA" id="ARBA00023015"/>
    </source>
</evidence>
<evidence type="ECO:0000256" key="8">
    <source>
        <dbReference type="PROSITE-ProRule" id="PRU01091"/>
    </source>
</evidence>
<keyword evidence="12" id="KW-1185">Reference proteome</keyword>
<sequence>MSTPQAGPALLVVEDDRVLSGMLAQLFADEGYLVDTAYDGQQGMHRGLTVRYDAMIVDRGLPVMDGAELVALLRSRGITTPALILTARGAVEDRVEGLDAGAQDYLVKPFDIPELLARVRALVRRTDNTGVVRAGGLALDRVSRRVSGATPGEIEVELSEREAALLATLMAAPKRVFSRAQLLESVFDGAESGGTVDLYVHYLRRKLGKQVVRTVHGTGYQFGLE</sequence>
<organism evidence="11 12">
    <name type="scientific">Candidatus Mycolicibacterium alkanivorans</name>
    <dbReference type="NCBI Taxonomy" id="2954114"/>
    <lineage>
        <taxon>Bacteria</taxon>
        <taxon>Bacillati</taxon>
        <taxon>Actinomycetota</taxon>
        <taxon>Actinomycetes</taxon>
        <taxon>Mycobacteriales</taxon>
        <taxon>Mycobacteriaceae</taxon>
        <taxon>Mycolicibacterium</taxon>
    </lineage>
</organism>
<dbReference type="SMART" id="SM00862">
    <property type="entry name" value="Trans_reg_C"/>
    <property type="match status" value="1"/>
</dbReference>
<evidence type="ECO:0000313" key="11">
    <source>
        <dbReference type="EMBL" id="MCI4673933.1"/>
    </source>
</evidence>
<feature type="modified residue" description="4-aspartylphosphate" evidence="7">
    <location>
        <position position="58"/>
    </location>
</feature>
<evidence type="ECO:0000256" key="6">
    <source>
        <dbReference type="ARBA" id="ARBA00023163"/>
    </source>
</evidence>
<feature type="domain" description="Response regulatory" evidence="9">
    <location>
        <begin position="9"/>
        <end position="123"/>
    </location>
</feature>
<comment type="caution">
    <text evidence="11">The sequence shown here is derived from an EMBL/GenBank/DDBJ whole genome shotgun (WGS) entry which is preliminary data.</text>
</comment>
<protein>
    <submittedName>
        <fullName evidence="11">Response regulator transcription factor</fullName>
    </submittedName>
</protein>
<dbReference type="InterPro" id="IPR039420">
    <property type="entry name" value="WalR-like"/>
</dbReference>
<dbReference type="CDD" id="cd00383">
    <property type="entry name" value="trans_reg_C"/>
    <property type="match status" value="1"/>
</dbReference>
<comment type="subcellular location">
    <subcellularLocation>
        <location evidence="1">Cytoplasm</location>
    </subcellularLocation>
</comment>
<keyword evidence="3" id="KW-0902">Two-component regulatory system</keyword>
<dbReference type="EMBL" id="JAIVFL010000001">
    <property type="protein sequence ID" value="MCI4673933.1"/>
    <property type="molecule type" value="Genomic_DNA"/>
</dbReference>
<evidence type="ECO:0000256" key="7">
    <source>
        <dbReference type="PROSITE-ProRule" id="PRU00169"/>
    </source>
</evidence>
<dbReference type="RefSeq" id="WP_243070423.1">
    <property type="nucleotide sequence ID" value="NZ_JAIVFL010000001.1"/>
</dbReference>
<evidence type="ECO:0000256" key="1">
    <source>
        <dbReference type="ARBA" id="ARBA00004496"/>
    </source>
</evidence>
<dbReference type="SUPFAM" id="SSF52172">
    <property type="entry name" value="CheY-like"/>
    <property type="match status" value="1"/>
</dbReference>
<dbReference type="Pfam" id="PF00072">
    <property type="entry name" value="Response_reg"/>
    <property type="match status" value="1"/>
</dbReference>
<reference evidence="11" key="1">
    <citation type="journal article" date="2022" name="ISME J.">
        <title>Identification of active gaseous-alkane degraders at natural gas seeps.</title>
        <authorList>
            <person name="Farhan Ul Haque M."/>
            <person name="Hernandez M."/>
            <person name="Crombie A.T."/>
            <person name="Murrell J.C."/>
        </authorList>
    </citation>
    <scope>NUCLEOTIDE SEQUENCE</scope>
    <source>
        <strain evidence="11">ANDR5</strain>
    </source>
</reference>
<dbReference type="PANTHER" id="PTHR48111">
    <property type="entry name" value="REGULATOR OF RPOS"/>
    <property type="match status" value="1"/>
</dbReference>
<dbReference type="InterPro" id="IPR011006">
    <property type="entry name" value="CheY-like_superfamily"/>
</dbReference>